<comment type="caution">
    <text evidence="2">The sequence shown here is derived from an EMBL/GenBank/DDBJ whole genome shotgun (WGS) entry which is preliminary data.</text>
</comment>
<dbReference type="NCBIfam" id="TIGR02447">
    <property type="entry name" value="yiiD_Cterm"/>
    <property type="match status" value="1"/>
</dbReference>
<dbReference type="Gene3D" id="3.10.129.10">
    <property type="entry name" value="Hotdog Thioesterase"/>
    <property type="match status" value="1"/>
</dbReference>
<accession>A0A6V8SLQ9</accession>
<dbReference type="AlphaFoldDB" id="A0A6V8SLQ9"/>
<dbReference type="Proteomes" id="UP000580568">
    <property type="component" value="Unassembled WGS sequence"/>
</dbReference>
<dbReference type="InterPro" id="IPR029069">
    <property type="entry name" value="HotDog_dom_sf"/>
</dbReference>
<dbReference type="InterPro" id="IPR012660">
    <property type="entry name" value="YiiD_C"/>
</dbReference>
<dbReference type="SUPFAM" id="SSF54637">
    <property type="entry name" value="Thioesterase/thiol ester dehydrase-isomerase"/>
    <property type="match status" value="1"/>
</dbReference>
<feature type="domain" description="Thioesterase putative" evidence="1">
    <location>
        <begin position="5"/>
        <end position="145"/>
    </location>
</feature>
<sequence>MEKHEFEQFLYDHIPITEKMGFTIVEFTKNKVKVAAKLEPNINHKHTAFGGSINSLMTVCGWAMVFINIKEVDPEAHIVIRKSNIEYLAPIDCDFIAECELLEEKDRNKFFEMYRKHKKGRLSLKVTCSNVSKLLAEYEGQYVAFK</sequence>
<gene>
    <name evidence="2" type="ORF">bsdtw1_02204</name>
</gene>
<proteinExistence type="predicted"/>
<organism evidence="2 3">
    <name type="scientific">Clostridium fungisolvens</name>
    <dbReference type="NCBI Taxonomy" id="1604897"/>
    <lineage>
        <taxon>Bacteria</taxon>
        <taxon>Bacillati</taxon>
        <taxon>Bacillota</taxon>
        <taxon>Clostridia</taxon>
        <taxon>Eubacteriales</taxon>
        <taxon>Clostridiaceae</taxon>
        <taxon>Clostridium</taxon>
    </lineage>
</organism>
<protein>
    <recommendedName>
        <fullName evidence="1">Thioesterase putative domain-containing protein</fullName>
    </recommendedName>
</protein>
<evidence type="ECO:0000313" key="2">
    <source>
        <dbReference type="EMBL" id="GFP76108.1"/>
    </source>
</evidence>
<dbReference type="Pfam" id="PF09500">
    <property type="entry name" value="YiiD_C"/>
    <property type="match status" value="1"/>
</dbReference>
<evidence type="ECO:0000259" key="1">
    <source>
        <dbReference type="Pfam" id="PF09500"/>
    </source>
</evidence>
<dbReference type="EMBL" id="BLZR01000001">
    <property type="protein sequence ID" value="GFP76108.1"/>
    <property type="molecule type" value="Genomic_DNA"/>
</dbReference>
<keyword evidence="3" id="KW-1185">Reference proteome</keyword>
<evidence type="ECO:0000313" key="3">
    <source>
        <dbReference type="Proteomes" id="UP000580568"/>
    </source>
</evidence>
<name>A0A6V8SLQ9_9CLOT</name>
<dbReference type="RefSeq" id="WP_183277560.1">
    <property type="nucleotide sequence ID" value="NZ_BLZR01000001.1"/>
</dbReference>
<reference evidence="2 3" key="1">
    <citation type="submission" date="2020-07" db="EMBL/GenBank/DDBJ databases">
        <title>A new beta-1,3-glucan-decomposing anaerobic bacterium isolated from anoxic soil subjected to biological soil disinfestation.</title>
        <authorList>
            <person name="Ueki A."/>
            <person name="Tonouchi A."/>
        </authorList>
    </citation>
    <scope>NUCLEOTIDE SEQUENCE [LARGE SCALE GENOMIC DNA]</scope>
    <source>
        <strain evidence="2 3">TW1</strain>
    </source>
</reference>